<dbReference type="PANTHER" id="PTHR43027:SF1">
    <property type="entry name" value="DOXORUBICIN RESISTANCE ABC TRANSPORTER PERMEASE PROTEIN DRRC-RELATED"/>
    <property type="match status" value="1"/>
</dbReference>
<dbReference type="Proteomes" id="UP000297454">
    <property type="component" value="Unassembled WGS sequence"/>
</dbReference>
<evidence type="ECO:0000256" key="5">
    <source>
        <dbReference type="SAM" id="Phobius"/>
    </source>
</evidence>
<dbReference type="Pfam" id="PF12698">
    <property type="entry name" value="ABC2_membrane_3"/>
    <property type="match status" value="1"/>
</dbReference>
<evidence type="ECO:0000256" key="1">
    <source>
        <dbReference type="ARBA" id="ARBA00004141"/>
    </source>
</evidence>
<gene>
    <name evidence="7" type="ORF">EQF91_06180</name>
</gene>
<feature type="transmembrane region" description="Helical" evidence="5">
    <location>
        <begin position="21"/>
        <end position="40"/>
    </location>
</feature>
<dbReference type="InterPro" id="IPR052902">
    <property type="entry name" value="ABC-2_transporter"/>
</dbReference>
<feature type="transmembrane region" description="Helical" evidence="5">
    <location>
        <begin position="233"/>
        <end position="254"/>
    </location>
</feature>
<evidence type="ECO:0000313" key="7">
    <source>
        <dbReference type="EMBL" id="TFF65260.1"/>
    </source>
</evidence>
<evidence type="ECO:0000256" key="4">
    <source>
        <dbReference type="ARBA" id="ARBA00023136"/>
    </source>
</evidence>
<keyword evidence="4 5" id="KW-0472">Membrane</keyword>
<evidence type="ECO:0000256" key="3">
    <source>
        <dbReference type="ARBA" id="ARBA00022989"/>
    </source>
</evidence>
<accession>A0A4R9C207</accession>
<feature type="transmembrane region" description="Helical" evidence="5">
    <location>
        <begin position="266"/>
        <end position="283"/>
    </location>
</feature>
<protein>
    <submittedName>
        <fullName evidence="7">ABC transporter permease</fullName>
    </submittedName>
</protein>
<dbReference type="EMBL" id="SCFR01000022">
    <property type="protein sequence ID" value="TFF65260.1"/>
    <property type="molecule type" value="Genomic_DNA"/>
</dbReference>
<comment type="caution">
    <text evidence="7">The sequence shown here is derived from an EMBL/GenBank/DDBJ whole genome shotgun (WGS) entry which is preliminary data.</text>
</comment>
<feature type="transmembrane region" description="Helical" evidence="5">
    <location>
        <begin position="153"/>
        <end position="177"/>
    </location>
</feature>
<proteinExistence type="predicted"/>
<dbReference type="PANTHER" id="PTHR43027">
    <property type="entry name" value="DOXORUBICIN RESISTANCE ABC TRANSPORTER PERMEASE PROTEIN DRRC-RELATED"/>
    <property type="match status" value="1"/>
</dbReference>
<evidence type="ECO:0000256" key="2">
    <source>
        <dbReference type="ARBA" id="ARBA00022692"/>
    </source>
</evidence>
<feature type="transmembrane region" description="Helical" evidence="5">
    <location>
        <begin position="198"/>
        <end position="227"/>
    </location>
</feature>
<dbReference type="GO" id="GO:0016020">
    <property type="term" value="C:membrane"/>
    <property type="evidence" value="ECO:0007669"/>
    <property type="project" value="UniProtKB-SubCell"/>
</dbReference>
<feature type="transmembrane region" description="Helical" evidence="5">
    <location>
        <begin position="327"/>
        <end position="345"/>
    </location>
</feature>
<keyword evidence="8" id="KW-1185">Reference proteome</keyword>
<evidence type="ECO:0000259" key="6">
    <source>
        <dbReference type="Pfam" id="PF12698"/>
    </source>
</evidence>
<comment type="subcellular location">
    <subcellularLocation>
        <location evidence="1">Membrane</location>
        <topology evidence="1">Multi-pass membrane protein</topology>
    </subcellularLocation>
</comment>
<organism evidence="7 8">
    <name type="scientific">Helcococcus ovis</name>
    <dbReference type="NCBI Taxonomy" id="72026"/>
    <lineage>
        <taxon>Bacteria</taxon>
        <taxon>Bacillati</taxon>
        <taxon>Bacillota</taxon>
        <taxon>Tissierellia</taxon>
        <taxon>Tissierellales</taxon>
        <taxon>Peptoniphilaceae</taxon>
        <taxon>Helcococcus</taxon>
    </lineage>
</organism>
<dbReference type="InterPro" id="IPR013525">
    <property type="entry name" value="ABC2_TM"/>
</dbReference>
<dbReference type="GO" id="GO:0140359">
    <property type="term" value="F:ABC-type transporter activity"/>
    <property type="evidence" value="ECO:0007669"/>
    <property type="project" value="InterPro"/>
</dbReference>
<keyword evidence="2 5" id="KW-0812">Transmembrane</keyword>
<feature type="domain" description="ABC-2 type transporter transmembrane" evidence="6">
    <location>
        <begin position="19"/>
        <end position="343"/>
    </location>
</feature>
<sequence length="353" mass="40376">MKNFMHNLRYLLKSVIIDKDILFWIIFYPIILSSFFYFSLSGKELTSKINVGLDSKNQYSFIFKKANIFNLVSVKKGDENLFLKNNTIDAFIDEKLNIKTSSNAINYTFKVNVVESVVRQIKEMQNLSIPIEKYDFNINYFSNRDAEVSPIKFFMYSIVSMYMIYGYFMTLHLYSFYQANLSDFGARVRVSPISKFSKLFVPFVIGFIVNMFSNILLIFVITYIYGISIIQNIPYTIIILIVSNILGLSLGALISVTNKLSLNVKTILGVGFSLFLSFLTGMMNNKMKAIIEGVVPYISKINPVALGMDALYGINVLNDTKIIYENVTIMLIASLVILSISFLFINRGRYESI</sequence>
<evidence type="ECO:0000313" key="8">
    <source>
        <dbReference type="Proteomes" id="UP000297454"/>
    </source>
</evidence>
<dbReference type="AlphaFoldDB" id="A0A4R9C207"/>
<name>A0A4R9C207_9FIRM</name>
<dbReference type="RefSeq" id="WP_134744094.1">
    <property type="nucleotide sequence ID" value="NZ_CP119762.1"/>
</dbReference>
<reference evidence="7 8" key="1">
    <citation type="submission" date="2019-01" db="EMBL/GenBank/DDBJ databases">
        <title>Draft Genome Sequences of Helcococcus ovis Strains Isolated from the Uterus and Vagina of Dairy Cows with Metritis.</title>
        <authorList>
            <person name="Cunha F."/>
            <person name="Jeon S.J."/>
            <person name="Kutzer P."/>
            <person name="Galvao K.N."/>
        </authorList>
    </citation>
    <scope>NUCLEOTIDE SEQUENCE [LARGE SCALE GENOMIC DNA]</scope>
    <source>
        <strain evidence="7 8">KG-37</strain>
    </source>
</reference>
<keyword evidence="3 5" id="KW-1133">Transmembrane helix</keyword>